<evidence type="ECO:0000313" key="5">
    <source>
        <dbReference type="EMBL" id="BDQ34453.1"/>
    </source>
</evidence>
<reference evidence="5" key="1">
    <citation type="submission" date="2022-08" db="EMBL/GenBank/DDBJ databases">
        <title>Genome Sequence of the sulphate-reducing bacterium, Pseudodesulfovibrio portus JCM14722.</title>
        <authorList>
            <person name="Kondo R."/>
            <person name="Kataoka T."/>
        </authorList>
    </citation>
    <scope>NUCLEOTIDE SEQUENCE</scope>
    <source>
        <strain evidence="5">JCM 14722</strain>
    </source>
</reference>
<dbReference type="Pfam" id="PF02311">
    <property type="entry name" value="AraC_binding"/>
    <property type="match status" value="1"/>
</dbReference>
<dbReference type="InterPro" id="IPR050204">
    <property type="entry name" value="AraC_XylS_family_regulators"/>
</dbReference>
<dbReference type="InterPro" id="IPR018060">
    <property type="entry name" value="HTH_AraC"/>
</dbReference>
<dbReference type="PANTHER" id="PTHR46796">
    <property type="entry name" value="HTH-TYPE TRANSCRIPTIONAL ACTIVATOR RHAS-RELATED"/>
    <property type="match status" value="1"/>
</dbReference>
<dbReference type="SMART" id="SM00342">
    <property type="entry name" value="HTH_ARAC"/>
    <property type="match status" value="1"/>
</dbReference>
<name>A0ABM8ASP0_9BACT</name>
<dbReference type="RefSeq" id="WP_264981361.1">
    <property type="nucleotide sequence ID" value="NZ_AP026708.1"/>
</dbReference>
<dbReference type="Proteomes" id="UP001061361">
    <property type="component" value="Chromosome"/>
</dbReference>
<feature type="domain" description="HTH araC/xylS-type" evidence="4">
    <location>
        <begin position="174"/>
        <end position="256"/>
    </location>
</feature>
<keyword evidence="6" id="KW-1185">Reference proteome</keyword>
<dbReference type="Gene3D" id="2.60.120.10">
    <property type="entry name" value="Jelly Rolls"/>
    <property type="match status" value="1"/>
</dbReference>
<dbReference type="InterPro" id="IPR037923">
    <property type="entry name" value="HTH-like"/>
</dbReference>
<gene>
    <name evidence="5" type="ORF">JCM14722_19950</name>
</gene>
<protein>
    <submittedName>
        <fullName evidence="5">AraC family transcriptional regulator</fullName>
    </submittedName>
</protein>
<evidence type="ECO:0000313" key="6">
    <source>
        <dbReference type="Proteomes" id="UP001061361"/>
    </source>
</evidence>
<keyword evidence="1" id="KW-0805">Transcription regulation</keyword>
<accession>A0ABM8ASP0</accession>
<keyword evidence="3" id="KW-0804">Transcription</keyword>
<dbReference type="SUPFAM" id="SSF46689">
    <property type="entry name" value="Homeodomain-like"/>
    <property type="match status" value="2"/>
</dbReference>
<dbReference type="InterPro" id="IPR014710">
    <property type="entry name" value="RmlC-like_jellyroll"/>
</dbReference>
<dbReference type="SUPFAM" id="SSF51215">
    <property type="entry name" value="Regulatory protein AraC"/>
    <property type="match status" value="1"/>
</dbReference>
<dbReference type="EMBL" id="AP026708">
    <property type="protein sequence ID" value="BDQ34453.1"/>
    <property type="molecule type" value="Genomic_DNA"/>
</dbReference>
<evidence type="ECO:0000256" key="1">
    <source>
        <dbReference type="ARBA" id="ARBA00023015"/>
    </source>
</evidence>
<dbReference type="InterPro" id="IPR003313">
    <property type="entry name" value="AraC-bd"/>
</dbReference>
<sequence>MTRSTTEFTEISGLDGVSVVRHCGDSPTEARHMHASLCVGAVLSGRRELLLDGERHAAGPGDVLVIPPGAAHACPCAGECEYIMVSIPVCLLERFGLALEHGGERIVDDPALFGAVRSVADTATLSASCLERQATLLRLLSRLCAEEPQAEQDRPEPDAVAAARRCLEARFAEDLPLGELARLGGCSPCRLNRVFASVVGMPPHEYQTLQRVRRVKECIRHGLGLAESAVEAGFADQSHMSRCFRKVMGMTPGKFAKGLLPRPPE</sequence>
<proteinExistence type="predicted"/>
<dbReference type="InterPro" id="IPR009057">
    <property type="entry name" value="Homeodomain-like_sf"/>
</dbReference>
<evidence type="ECO:0000259" key="4">
    <source>
        <dbReference type="SMART" id="SM00342"/>
    </source>
</evidence>
<evidence type="ECO:0000256" key="3">
    <source>
        <dbReference type="ARBA" id="ARBA00023163"/>
    </source>
</evidence>
<organism evidence="5 6">
    <name type="scientific">Pseudodesulfovibrio portus</name>
    <dbReference type="NCBI Taxonomy" id="231439"/>
    <lineage>
        <taxon>Bacteria</taxon>
        <taxon>Pseudomonadati</taxon>
        <taxon>Thermodesulfobacteriota</taxon>
        <taxon>Desulfovibrionia</taxon>
        <taxon>Desulfovibrionales</taxon>
        <taxon>Desulfovibrionaceae</taxon>
    </lineage>
</organism>
<dbReference type="Gene3D" id="1.10.10.60">
    <property type="entry name" value="Homeodomain-like"/>
    <property type="match status" value="2"/>
</dbReference>
<evidence type="ECO:0000256" key="2">
    <source>
        <dbReference type="ARBA" id="ARBA00023125"/>
    </source>
</evidence>
<dbReference type="Pfam" id="PF12833">
    <property type="entry name" value="HTH_18"/>
    <property type="match status" value="1"/>
</dbReference>
<keyword evidence="2" id="KW-0238">DNA-binding</keyword>